<feature type="region of interest" description="Disordered" evidence="8">
    <location>
        <begin position="1"/>
        <end position="27"/>
    </location>
</feature>
<evidence type="ECO:0000313" key="11">
    <source>
        <dbReference type="Proteomes" id="UP001377567"/>
    </source>
</evidence>
<dbReference type="EMBL" id="BTGD01000010">
    <property type="protein sequence ID" value="GMM56882.1"/>
    <property type="molecule type" value="Genomic_DNA"/>
</dbReference>
<dbReference type="SUPFAM" id="SSF46785">
    <property type="entry name" value="Winged helix' DNA-binding domain"/>
    <property type="match status" value="2"/>
</dbReference>
<dbReference type="GO" id="GO:0006334">
    <property type="term" value="P:nucleosome assembly"/>
    <property type="evidence" value="ECO:0007669"/>
    <property type="project" value="InterPro"/>
</dbReference>
<keyword evidence="6 7" id="KW-0539">Nucleus</keyword>
<dbReference type="Pfam" id="PF00538">
    <property type="entry name" value="Linker_histone"/>
    <property type="match status" value="2"/>
</dbReference>
<dbReference type="InterPro" id="IPR005818">
    <property type="entry name" value="Histone_H1/H5_H15"/>
</dbReference>
<feature type="compositionally biased region" description="Low complexity" evidence="8">
    <location>
        <begin position="120"/>
        <end position="130"/>
    </location>
</feature>
<dbReference type="PANTHER" id="PTHR11467">
    <property type="entry name" value="HISTONE H1"/>
    <property type="match status" value="1"/>
</dbReference>
<sequence length="231" mass="23864">MAPKKATKTTSKKVAKSSSASGAPSKSYKELITEAAQALKSRKGVSRPALKKYIKDNHPSVGASASFDHYFNAAIKKGVDAGDFEQPKGPSGALKVVKKAASPAPAAKKVAKKAAAAPKKVAKKTAAAPKKVAKKAAAPKKAAASSSAAPTYKEMIIKSILSINNGKGSSRLAVKKHMKGEYAKKISSTKNFDHLFNSTIKKAVESGDLAQPKGPSGIIKVLKKGKTAVGA</sequence>
<dbReference type="GO" id="GO:0045910">
    <property type="term" value="P:negative regulation of DNA recombination"/>
    <property type="evidence" value="ECO:0007669"/>
    <property type="project" value="TreeGrafter"/>
</dbReference>
<feature type="domain" description="H15" evidence="9">
    <location>
        <begin position="148"/>
        <end position="223"/>
    </location>
</feature>
<reference evidence="10 11" key="1">
    <citation type="journal article" date="2023" name="Elife">
        <title>Identification of key yeast species and microbe-microbe interactions impacting larval growth of Drosophila in the wild.</title>
        <authorList>
            <person name="Mure A."/>
            <person name="Sugiura Y."/>
            <person name="Maeda R."/>
            <person name="Honda K."/>
            <person name="Sakurai N."/>
            <person name="Takahashi Y."/>
            <person name="Watada M."/>
            <person name="Katoh T."/>
            <person name="Gotoh A."/>
            <person name="Gotoh Y."/>
            <person name="Taniguchi I."/>
            <person name="Nakamura K."/>
            <person name="Hayashi T."/>
            <person name="Katayama T."/>
            <person name="Uemura T."/>
            <person name="Hattori Y."/>
        </authorList>
    </citation>
    <scope>NUCLEOTIDE SEQUENCE [LARGE SCALE GENOMIC DNA]</scope>
    <source>
        <strain evidence="10 11">KH-74</strain>
    </source>
</reference>
<dbReference type="GO" id="GO:0000786">
    <property type="term" value="C:nucleosome"/>
    <property type="evidence" value="ECO:0007669"/>
    <property type="project" value="InterPro"/>
</dbReference>
<evidence type="ECO:0000259" key="9">
    <source>
        <dbReference type="PROSITE" id="PS51504"/>
    </source>
</evidence>
<dbReference type="GO" id="GO:0031492">
    <property type="term" value="F:nucleosomal DNA binding"/>
    <property type="evidence" value="ECO:0007669"/>
    <property type="project" value="TreeGrafter"/>
</dbReference>
<organism evidence="10 11">
    <name type="scientific">Maudiozyma humilis</name>
    <name type="common">Sour dough yeast</name>
    <name type="synonym">Kazachstania humilis</name>
    <dbReference type="NCBI Taxonomy" id="51915"/>
    <lineage>
        <taxon>Eukaryota</taxon>
        <taxon>Fungi</taxon>
        <taxon>Dikarya</taxon>
        <taxon>Ascomycota</taxon>
        <taxon>Saccharomycotina</taxon>
        <taxon>Saccharomycetes</taxon>
        <taxon>Saccharomycetales</taxon>
        <taxon>Saccharomycetaceae</taxon>
        <taxon>Maudiozyma</taxon>
    </lineage>
</organism>
<dbReference type="InterPro" id="IPR005819">
    <property type="entry name" value="H1/H5"/>
</dbReference>
<keyword evidence="11" id="KW-1185">Reference proteome</keyword>
<comment type="similarity">
    <text evidence="7">Belongs to the histone H1/H5 family.</text>
</comment>
<protein>
    <recommendedName>
        <fullName evidence="3">Histone H1</fullName>
    </recommendedName>
</protein>
<evidence type="ECO:0000256" key="2">
    <source>
        <dbReference type="ARBA" id="ARBA00004286"/>
    </source>
</evidence>
<dbReference type="GO" id="GO:0003690">
    <property type="term" value="F:double-stranded DNA binding"/>
    <property type="evidence" value="ECO:0007669"/>
    <property type="project" value="TreeGrafter"/>
</dbReference>
<dbReference type="Proteomes" id="UP001377567">
    <property type="component" value="Unassembled WGS sequence"/>
</dbReference>
<dbReference type="PRINTS" id="PR00624">
    <property type="entry name" value="HISTONEH5"/>
</dbReference>
<name>A0AAV5RZV9_MAUHU</name>
<dbReference type="PANTHER" id="PTHR11467:SF36">
    <property type="entry name" value="HISTONE 24-RELATED"/>
    <property type="match status" value="1"/>
</dbReference>
<evidence type="ECO:0000256" key="1">
    <source>
        <dbReference type="ARBA" id="ARBA00004123"/>
    </source>
</evidence>
<dbReference type="CDD" id="cd00073">
    <property type="entry name" value="H15"/>
    <property type="match status" value="1"/>
</dbReference>
<evidence type="ECO:0000256" key="8">
    <source>
        <dbReference type="SAM" id="MobiDB-lite"/>
    </source>
</evidence>
<feature type="compositionally biased region" description="Low complexity" evidence="8">
    <location>
        <begin position="16"/>
        <end position="26"/>
    </location>
</feature>
<dbReference type="AlphaFoldDB" id="A0AAV5RZV9"/>
<proteinExistence type="inferred from homology"/>
<dbReference type="InterPro" id="IPR036388">
    <property type="entry name" value="WH-like_DNA-bd_sf"/>
</dbReference>
<comment type="subcellular location">
    <subcellularLocation>
        <location evidence="2">Chromosome</location>
    </subcellularLocation>
    <subcellularLocation>
        <location evidence="1 7">Nucleus</location>
    </subcellularLocation>
</comment>
<evidence type="ECO:0000313" key="10">
    <source>
        <dbReference type="EMBL" id="GMM56882.1"/>
    </source>
</evidence>
<evidence type="ECO:0000256" key="7">
    <source>
        <dbReference type="RuleBase" id="RU003894"/>
    </source>
</evidence>
<dbReference type="GO" id="GO:0030527">
    <property type="term" value="F:structural constituent of chromatin"/>
    <property type="evidence" value="ECO:0007669"/>
    <property type="project" value="InterPro"/>
</dbReference>
<evidence type="ECO:0000256" key="4">
    <source>
        <dbReference type="ARBA" id="ARBA00022454"/>
    </source>
</evidence>
<evidence type="ECO:0000256" key="5">
    <source>
        <dbReference type="ARBA" id="ARBA00023125"/>
    </source>
</evidence>
<dbReference type="Gene3D" id="1.10.10.10">
    <property type="entry name" value="Winged helix-like DNA-binding domain superfamily/Winged helix DNA-binding domain"/>
    <property type="match status" value="2"/>
</dbReference>
<keyword evidence="5 7" id="KW-0238">DNA-binding</keyword>
<dbReference type="PROSITE" id="PS51504">
    <property type="entry name" value="H15"/>
    <property type="match status" value="2"/>
</dbReference>
<comment type="caution">
    <text evidence="10">The sequence shown here is derived from an EMBL/GenBank/DDBJ whole genome shotgun (WGS) entry which is preliminary data.</text>
</comment>
<evidence type="ECO:0000256" key="3">
    <source>
        <dbReference type="ARBA" id="ARBA00020833"/>
    </source>
</evidence>
<feature type="compositionally biased region" description="Basic residues" evidence="8">
    <location>
        <begin position="1"/>
        <end position="15"/>
    </location>
</feature>
<keyword evidence="4 7" id="KW-0158">Chromosome</keyword>
<accession>A0AAV5RZV9</accession>
<dbReference type="GO" id="GO:0005634">
    <property type="term" value="C:nucleus"/>
    <property type="evidence" value="ECO:0007669"/>
    <property type="project" value="UniProtKB-SubCell"/>
</dbReference>
<feature type="domain" description="H15" evidence="9">
    <location>
        <begin position="24"/>
        <end position="98"/>
    </location>
</feature>
<dbReference type="SMART" id="SM00526">
    <property type="entry name" value="H15"/>
    <property type="match status" value="2"/>
</dbReference>
<feature type="region of interest" description="Disordered" evidence="8">
    <location>
        <begin position="120"/>
        <end position="144"/>
    </location>
</feature>
<dbReference type="InterPro" id="IPR036390">
    <property type="entry name" value="WH_DNA-bd_sf"/>
</dbReference>
<gene>
    <name evidence="10" type="ORF">DAKH74_034980</name>
</gene>
<evidence type="ECO:0000256" key="6">
    <source>
        <dbReference type="ARBA" id="ARBA00023242"/>
    </source>
</evidence>
<dbReference type="GO" id="GO:0030261">
    <property type="term" value="P:chromosome condensation"/>
    <property type="evidence" value="ECO:0007669"/>
    <property type="project" value="TreeGrafter"/>
</dbReference>